<accession>A0A0J8B1T8</accession>
<name>A0A0J8B1T8_BETVV</name>
<evidence type="ECO:0000313" key="2">
    <source>
        <dbReference type="EMBL" id="KMS93863.1"/>
    </source>
</evidence>
<gene>
    <name evidence="2" type="ORF">BVRB_027170</name>
</gene>
<keyword evidence="1" id="KW-0472">Membrane</keyword>
<keyword evidence="3" id="KW-1185">Reference proteome</keyword>
<sequence>FDLFSSPSWLSPFSNQLEMEPLRHRSGSISRSEPFHFEHRRGIFRWAKRSVKANLPATAAVLMVVVVVICLLWMVSHIVSRRAGGISETPSNRVIQFAMDELRRMSSGDTQSFQLLSVVSHKTIYEKLPGLDGNFIISVRNIKPYLHLAIR</sequence>
<proteinExistence type="predicted"/>
<feature type="non-terminal residue" evidence="2">
    <location>
        <position position="1"/>
    </location>
</feature>
<keyword evidence="1" id="KW-0812">Transmembrane</keyword>
<protein>
    <submittedName>
        <fullName evidence="2">Uncharacterized protein</fullName>
    </submittedName>
</protein>
<reference evidence="2 3" key="1">
    <citation type="journal article" date="2014" name="Nature">
        <title>The genome of the recently domesticated crop plant sugar beet (Beta vulgaris).</title>
        <authorList>
            <person name="Dohm J.C."/>
            <person name="Minoche A.E."/>
            <person name="Holtgrawe D."/>
            <person name="Capella-Gutierrez S."/>
            <person name="Zakrzewski F."/>
            <person name="Tafer H."/>
            <person name="Rupp O."/>
            <person name="Sorensen T.R."/>
            <person name="Stracke R."/>
            <person name="Reinhardt R."/>
            <person name="Goesmann A."/>
            <person name="Kraft T."/>
            <person name="Schulz B."/>
            <person name="Stadler P.F."/>
            <person name="Schmidt T."/>
            <person name="Gabaldon T."/>
            <person name="Lehrach H."/>
            <person name="Weisshaar B."/>
            <person name="Himmelbauer H."/>
        </authorList>
    </citation>
    <scope>NUCLEOTIDE SEQUENCE [LARGE SCALE GENOMIC DNA]</scope>
    <source>
        <tissue evidence="2">Taproot</tissue>
    </source>
</reference>
<dbReference type="Gramene" id="KMS93863">
    <property type="protein sequence ID" value="KMS93863"/>
    <property type="gene ID" value="BVRB_027170"/>
</dbReference>
<evidence type="ECO:0000313" key="3">
    <source>
        <dbReference type="Proteomes" id="UP000035740"/>
    </source>
</evidence>
<keyword evidence="1" id="KW-1133">Transmembrane helix</keyword>
<dbReference type="AlphaFoldDB" id="A0A0J8B1T8"/>
<dbReference type="Proteomes" id="UP000035740">
    <property type="component" value="Unassembled WGS sequence"/>
</dbReference>
<organism evidence="2 3">
    <name type="scientific">Beta vulgaris subsp. vulgaris</name>
    <name type="common">Beet</name>
    <dbReference type="NCBI Taxonomy" id="3555"/>
    <lineage>
        <taxon>Eukaryota</taxon>
        <taxon>Viridiplantae</taxon>
        <taxon>Streptophyta</taxon>
        <taxon>Embryophyta</taxon>
        <taxon>Tracheophyta</taxon>
        <taxon>Spermatophyta</taxon>
        <taxon>Magnoliopsida</taxon>
        <taxon>eudicotyledons</taxon>
        <taxon>Gunneridae</taxon>
        <taxon>Pentapetalae</taxon>
        <taxon>Caryophyllales</taxon>
        <taxon>Chenopodiaceae</taxon>
        <taxon>Betoideae</taxon>
        <taxon>Beta</taxon>
    </lineage>
</organism>
<feature type="transmembrane region" description="Helical" evidence="1">
    <location>
        <begin position="55"/>
        <end position="75"/>
    </location>
</feature>
<evidence type="ECO:0000256" key="1">
    <source>
        <dbReference type="SAM" id="Phobius"/>
    </source>
</evidence>
<dbReference type="EMBL" id="KQ098258">
    <property type="protein sequence ID" value="KMS93863.1"/>
    <property type="molecule type" value="Genomic_DNA"/>
</dbReference>